<keyword evidence="9" id="KW-1185">Reference proteome</keyword>
<name>A0AAE1AS27_9GAST</name>
<gene>
    <name evidence="8" type="ORF">RRG08_064200</name>
</gene>
<dbReference type="InterPro" id="IPR051940">
    <property type="entry name" value="Chitin_bind-dev_reg"/>
</dbReference>
<dbReference type="GO" id="GO:0005576">
    <property type="term" value="C:extracellular region"/>
    <property type="evidence" value="ECO:0007669"/>
    <property type="project" value="InterPro"/>
</dbReference>
<evidence type="ECO:0000259" key="7">
    <source>
        <dbReference type="PROSITE" id="PS50940"/>
    </source>
</evidence>
<keyword evidence="2 6" id="KW-0732">Signal</keyword>
<organism evidence="8 9">
    <name type="scientific">Elysia crispata</name>
    <name type="common">lettuce slug</name>
    <dbReference type="NCBI Taxonomy" id="231223"/>
    <lineage>
        <taxon>Eukaryota</taxon>
        <taxon>Metazoa</taxon>
        <taxon>Spiralia</taxon>
        <taxon>Lophotrochozoa</taxon>
        <taxon>Mollusca</taxon>
        <taxon>Gastropoda</taxon>
        <taxon>Heterobranchia</taxon>
        <taxon>Euthyneura</taxon>
        <taxon>Panpulmonata</taxon>
        <taxon>Sacoglossa</taxon>
        <taxon>Placobranchoidea</taxon>
        <taxon>Plakobranchidae</taxon>
        <taxon>Elysia</taxon>
    </lineage>
</organism>
<keyword evidence="3" id="KW-0677">Repeat</keyword>
<feature type="domain" description="Chitin-binding type-2" evidence="7">
    <location>
        <begin position="714"/>
        <end position="771"/>
    </location>
</feature>
<dbReference type="PROSITE" id="PS50940">
    <property type="entry name" value="CHIT_BIND_II"/>
    <property type="match status" value="18"/>
</dbReference>
<evidence type="ECO:0000256" key="6">
    <source>
        <dbReference type="SAM" id="SignalP"/>
    </source>
</evidence>
<feature type="chain" id="PRO_5042205199" description="Chitin-binding type-2 domain-containing protein" evidence="6">
    <location>
        <begin position="27"/>
        <end position="1257"/>
    </location>
</feature>
<evidence type="ECO:0000313" key="8">
    <source>
        <dbReference type="EMBL" id="KAK3792937.1"/>
    </source>
</evidence>
<feature type="domain" description="Chitin-binding type-2" evidence="7">
    <location>
        <begin position="383"/>
        <end position="440"/>
    </location>
</feature>
<feature type="domain" description="Chitin-binding type-2" evidence="7">
    <location>
        <begin position="512"/>
        <end position="569"/>
    </location>
</feature>
<dbReference type="PANTHER" id="PTHR23301:SF0">
    <property type="entry name" value="CHITIN-BINDING TYPE-2 DOMAIN-CONTAINING PROTEIN-RELATED"/>
    <property type="match status" value="1"/>
</dbReference>
<dbReference type="Proteomes" id="UP001283361">
    <property type="component" value="Unassembled WGS sequence"/>
</dbReference>
<feature type="domain" description="Chitin-binding type-2" evidence="7">
    <location>
        <begin position="1106"/>
        <end position="1166"/>
    </location>
</feature>
<feature type="domain" description="Chitin-binding type-2" evidence="7">
    <location>
        <begin position="846"/>
        <end position="903"/>
    </location>
</feature>
<dbReference type="SUPFAM" id="SSF57625">
    <property type="entry name" value="Invertebrate chitin-binding proteins"/>
    <property type="match status" value="18"/>
</dbReference>
<dbReference type="PANTHER" id="PTHR23301">
    <property type="entry name" value="CHITIN BINDING PERITROPHIN-A"/>
    <property type="match status" value="1"/>
</dbReference>
<feature type="domain" description="Chitin-binding type-2" evidence="7">
    <location>
        <begin position="912"/>
        <end position="969"/>
    </location>
</feature>
<feature type="domain" description="Chitin-binding type-2" evidence="7">
    <location>
        <begin position="648"/>
        <end position="705"/>
    </location>
</feature>
<feature type="domain" description="Chitin-binding type-2" evidence="7">
    <location>
        <begin position="112"/>
        <end position="168"/>
    </location>
</feature>
<feature type="domain" description="Chitin-binding type-2" evidence="7">
    <location>
        <begin position="1177"/>
        <end position="1240"/>
    </location>
</feature>
<feature type="domain" description="Chitin-binding type-2" evidence="7">
    <location>
        <begin position="317"/>
        <end position="374"/>
    </location>
</feature>
<evidence type="ECO:0000256" key="2">
    <source>
        <dbReference type="ARBA" id="ARBA00022729"/>
    </source>
</evidence>
<dbReference type="InterPro" id="IPR002557">
    <property type="entry name" value="Chitin-bd_dom"/>
</dbReference>
<feature type="domain" description="Chitin-binding type-2" evidence="7">
    <location>
        <begin position="1043"/>
        <end position="1100"/>
    </location>
</feature>
<keyword evidence="5" id="KW-0325">Glycoprotein</keyword>
<dbReference type="Gene3D" id="2.170.140.10">
    <property type="entry name" value="Chitin binding domain"/>
    <property type="match status" value="18"/>
</dbReference>
<dbReference type="GO" id="GO:0008061">
    <property type="term" value="F:chitin binding"/>
    <property type="evidence" value="ECO:0007669"/>
    <property type="project" value="UniProtKB-KW"/>
</dbReference>
<evidence type="ECO:0000256" key="3">
    <source>
        <dbReference type="ARBA" id="ARBA00022737"/>
    </source>
</evidence>
<dbReference type="Pfam" id="PF01607">
    <property type="entry name" value="CBM_14"/>
    <property type="match status" value="18"/>
</dbReference>
<protein>
    <recommendedName>
        <fullName evidence="7">Chitin-binding type-2 domain-containing protein</fullName>
    </recommendedName>
</protein>
<feature type="domain" description="Chitin-binding type-2" evidence="7">
    <location>
        <begin position="179"/>
        <end position="235"/>
    </location>
</feature>
<dbReference type="EMBL" id="JAWDGP010001307">
    <property type="protein sequence ID" value="KAK3792937.1"/>
    <property type="molecule type" value="Genomic_DNA"/>
</dbReference>
<feature type="domain" description="Chitin-binding type-2" evidence="7">
    <location>
        <begin position="246"/>
        <end position="303"/>
    </location>
</feature>
<comment type="caution">
    <text evidence="8">The sequence shown here is derived from an EMBL/GenBank/DDBJ whole genome shotgun (WGS) entry which is preliminary data.</text>
</comment>
<feature type="domain" description="Chitin-binding type-2" evidence="7">
    <location>
        <begin position="582"/>
        <end position="639"/>
    </location>
</feature>
<reference evidence="8" key="1">
    <citation type="journal article" date="2023" name="G3 (Bethesda)">
        <title>A reference genome for the long-term kleptoplast-retaining sea slug Elysia crispata morphotype clarki.</title>
        <authorList>
            <person name="Eastman K.E."/>
            <person name="Pendleton A.L."/>
            <person name="Shaikh M.A."/>
            <person name="Suttiyut T."/>
            <person name="Ogas R."/>
            <person name="Tomko P."/>
            <person name="Gavelis G."/>
            <person name="Widhalm J.R."/>
            <person name="Wisecaver J.H."/>
        </authorList>
    </citation>
    <scope>NUCLEOTIDE SEQUENCE</scope>
    <source>
        <strain evidence="8">ECLA1</strain>
    </source>
</reference>
<sequence length="1257" mass="136920">MAGQLMNCALAVTLVLLLVATDLVDSEATQHKLVKRQTATQILCPESTLNVQDPADCSRYYECSNNVVTPRACVQGQVFNPLSGNCGNFQNPLGCVPSSSQGTLGSNPPVATYLCPGPRGRYQDTSDCSRFYSCINSAAQRNQCPAGQRFDPNAEACSSTSNPTGCHITSNNPAGGQGEFQCPNGQGKFHDSTDCTRYYVCSYWQPTRTQCPAGQLFDPTDVICSSTATPVGCHRVQGGVRQATIQFRCPSAYGNYQDVTDCSRFWRCSNNQATNTACPVNQLFDTSTFQCSRTITTVSGCTMPTRQIPVSPGTGNAFVCPRPNGNYQDINDCSRYWRCVNSVAINTPCQANQLFDTRTLQCSSTITTATGCRMPQTPAGTQSFVCPSPNGNYQDITDCSRYWRCVNSVAINTPCQANQLFDTRTLQCSSTISTATGCRMPQTPAGTQSFRCPTANGNYQDTTDCSRYWVCFNNIATNTMCPVNQLFDIRTAQCSSSIFFVPGCTMPTTTGSFRCPTANGNYQDTTDCSRYWRCTANQPTNMPCPVNQLFDPRTFQCSSLITTVAGCTMPPGRNPSTTVTGSFRCPTANGNYQDITDCSRYWRCTANQPTSMACPVNQLFDPRTFQCSSLITTVAGCTMPPGRNPSGNFRCPTANGNYQDITDCSRYWRCTANQPTSMACPVNQLFDPRTFQCSSLITTVAGCTMPPGRNPSGSFRCPTANGNYQDITDCSRYWRCTANQPTSMACPVNQLFDPRTFQCSSLITTVAGCTMPPGRNPSGSFRCPTANGNYQDITDCSRYWRCTANQPTSMACPVNQLFDPRTFQCSSLITTVAGCTMPPGRNPSGSFRCPTANGNYQDITDCSRYWRCTANQPTSMACPVNQLFDPRTFQCSSLITTVAGCTMPPGRNPSGSFSCPTANGNYQDITDCSRYWRCTANQPTSMACPVNQLFDPRTFQCSSLITSVAGCTMPPGRNPSGSFRCPAANGNYQDTTDCSRYWRCTANQPTSMACPVNQLFDPRTFQCSSLITTVPGCTMPPGRNPTSFSCLAANANYQDVTDCSRYWRCTNFQATNMRCPVGSLFDTRANECSSAITTVSGCTMPGANPSYVCPRPSGEFSYPADCSRYWRCDNNNASLRRCTGNLLFNAERGYCDSPTALGSNPRQCRLMPAQPLQPTGEATCGRSTQASNIPHPRLCNAFYICGDGRLYRPCVFCGGGTYFDQATQVCISARNIDMLTVCPGKVMMPHANKTQAQADGC</sequence>
<feature type="domain" description="Chitin-binding type-2" evidence="7">
    <location>
        <begin position="780"/>
        <end position="837"/>
    </location>
</feature>
<dbReference type="SMART" id="SM00494">
    <property type="entry name" value="ChtBD2"/>
    <property type="match status" value="18"/>
</dbReference>
<feature type="domain" description="Chitin-binding type-2" evidence="7">
    <location>
        <begin position="978"/>
        <end position="1035"/>
    </location>
</feature>
<keyword evidence="1" id="KW-0147">Chitin-binding</keyword>
<feature type="signal peptide" evidence="6">
    <location>
        <begin position="1"/>
        <end position="26"/>
    </location>
</feature>
<dbReference type="InterPro" id="IPR036508">
    <property type="entry name" value="Chitin-bd_dom_sf"/>
</dbReference>
<evidence type="ECO:0000313" key="9">
    <source>
        <dbReference type="Proteomes" id="UP001283361"/>
    </source>
</evidence>
<feature type="domain" description="Chitin-binding type-2" evidence="7">
    <location>
        <begin position="449"/>
        <end position="506"/>
    </location>
</feature>
<proteinExistence type="predicted"/>
<keyword evidence="4" id="KW-1015">Disulfide bond</keyword>
<evidence type="ECO:0000256" key="5">
    <source>
        <dbReference type="ARBA" id="ARBA00023180"/>
    </source>
</evidence>
<accession>A0AAE1AS27</accession>
<dbReference type="AlphaFoldDB" id="A0AAE1AS27"/>
<evidence type="ECO:0000256" key="1">
    <source>
        <dbReference type="ARBA" id="ARBA00022669"/>
    </source>
</evidence>
<evidence type="ECO:0000256" key="4">
    <source>
        <dbReference type="ARBA" id="ARBA00023157"/>
    </source>
</evidence>
<feature type="domain" description="Chitin-binding type-2" evidence="7">
    <location>
        <begin position="41"/>
        <end position="97"/>
    </location>
</feature>